<dbReference type="SMART" id="SM01217">
    <property type="entry name" value="Fn3_like"/>
    <property type="match status" value="1"/>
</dbReference>
<dbReference type="InterPro" id="IPR017853">
    <property type="entry name" value="GH"/>
</dbReference>
<evidence type="ECO:0000256" key="7">
    <source>
        <dbReference type="RuleBase" id="RU361161"/>
    </source>
</evidence>
<keyword evidence="5" id="KW-0119">Carbohydrate metabolism</keyword>
<accession>A0A7S1EV75</accession>
<dbReference type="InterPro" id="IPR013783">
    <property type="entry name" value="Ig-like_fold"/>
</dbReference>
<dbReference type="EC" id="3.2.1.21" evidence="3"/>
<name>A0A7S1EV75_NOCSC</name>
<evidence type="ECO:0000256" key="5">
    <source>
        <dbReference type="ARBA" id="ARBA00023277"/>
    </source>
</evidence>
<comment type="similarity">
    <text evidence="2 7">Belongs to the glycosyl hydrolase 3 family.</text>
</comment>
<dbReference type="SUPFAM" id="SSF51445">
    <property type="entry name" value="(Trans)glycosidases"/>
    <property type="match status" value="1"/>
</dbReference>
<dbReference type="GO" id="GO:0008422">
    <property type="term" value="F:beta-glucosidase activity"/>
    <property type="evidence" value="ECO:0007669"/>
    <property type="project" value="UniProtKB-EC"/>
</dbReference>
<dbReference type="InterPro" id="IPR036881">
    <property type="entry name" value="Glyco_hydro_3_C_sf"/>
</dbReference>
<keyword evidence="4 7" id="KW-0378">Hydrolase</keyword>
<dbReference type="Gene3D" id="3.40.50.1700">
    <property type="entry name" value="Glycoside hydrolase family 3 C-terminal domain"/>
    <property type="match status" value="2"/>
</dbReference>
<dbReference type="AlphaFoldDB" id="A0A7S1EV75"/>
<evidence type="ECO:0000256" key="2">
    <source>
        <dbReference type="ARBA" id="ARBA00005336"/>
    </source>
</evidence>
<evidence type="ECO:0000256" key="6">
    <source>
        <dbReference type="ARBA" id="ARBA00023295"/>
    </source>
</evidence>
<dbReference type="InterPro" id="IPR050288">
    <property type="entry name" value="Cellulose_deg_GH3"/>
</dbReference>
<dbReference type="PANTHER" id="PTHR42715:SF10">
    <property type="entry name" value="BETA-GLUCOSIDASE"/>
    <property type="match status" value="1"/>
</dbReference>
<gene>
    <name evidence="9" type="ORF">NSCI0253_LOCUS215</name>
</gene>
<dbReference type="InterPro" id="IPR036962">
    <property type="entry name" value="Glyco_hydro_3_N_sf"/>
</dbReference>
<dbReference type="InterPro" id="IPR019800">
    <property type="entry name" value="Glyco_hydro_3_AS"/>
</dbReference>
<dbReference type="Pfam" id="PF00933">
    <property type="entry name" value="Glyco_hydro_3"/>
    <property type="match status" value="1"/>
</dbReference>
<dbReference type="InterPro" id="IPR026891">
    <property type="entry name" value="Fn3-like"/>
</dbReference>
<comment type="catalytic activity">
    <reaction evidence="1">
        <text>Hydrolysis of terminal, non-reducing beta-D-glucosyl residues with release of beta-D-glucose.</text>
        <dbReference type="EC" id="3.2.1.21"/>
    </reaction>
</comment>
<dbReference type="Gene3D" id="3.20.20.300">
    <property type="entry name" value="Glycoside hydrolase, family 3, N-terminal domain"/>
    <property type="match status" value="1"/>
</dbReference>
<feature type="domain" description="Fibronectin type III-like" evidence="8">
    <location>
        <begin position="744"/>
        <end position="812"/>
    </location>
</feature>
<dbReference type="SUPFAM" id="SSF52279">
    <property type="entry name" value="Beta-D-glucan exohydrolase, C-terminal domain"/>
    <property type="match status" value="1"/>
</dbReference>
<dbReference type="Pfam" id="PF01915">
    <property type="entry name" value="Glyco_hydro_3_C"/>
    <property type="match status" value="1"/>
</dbReference>
<dbReference type="GO" id="GO:0009251">
    <property type="term" value="P:glucan catabolic process"/>
    <property type="evidence" value="ECO:0007669"/>
    <property type="project" value="TreeGrafter"/>
</dbReference>
<evidence type="ECO:0000256" key="4">
    <source>
        <dbReference type="ARBA" id="ARBA00022801"/>
    </source>
</evidence>
<evidence type="ECO:0000256" key="3">
    <source>
        <dbReference type="ARBA" id="ARBA00012744"/>
    </source>
</evidence>
<evidence type="ECO:0000313" key="9">
    <source>
        <dbReference type="EMBL" id="CAD8825869.1"/>
    </source>
</evidence>
<dbReference type="InterPro" id="IPR001764">
    <property type="entry name" value="Glyco_hydro_3_N"/>
</dbReference>
<keyword evidence="6 7" id="KW-0326">Glycosidase</keyword>
<evidence type="ECO:0000256" key="1">
    <source>
        <dbReference type="ARBA" id="ARBA00000448"/>
    </source>
</evidence>
<dbReference type="Gene3D" id="2.60.40.10">
    <property type="entry name" value="Immunoglobulins"/>
    <property type="match status" value="1"/>
</dbReference>
<proteinExistence type="inferred from homology"/>
<evidence type="ECO:0000259" key="8">
    <source>
        <dbReference type="SMART" id="SM01217"/>
    </source>
</evidence>
<dbReference type="PROSITE" id="PS00775">
    <property type="entry name" value="GLYCOSYL_HYDROL_F3"/>
    <property type="match status" value="1"/>
</dbReference>
<protein>
    <recommendedName>
        <fullName evidence="3">beta-glucosidase</fullName>
        <ecNumber evidence="3">3.2.1.21</ecNumber>
    </recommendedName>
</protein>
<dbReference type="PRINTS" id="PR00133">
    <property type="entry name" value="GLHYDRLASE3"/>
</dbReference>
<reference evidence="9" key="1">
    <citation type="submission" date="2021-01" db="EMBL/GenBank/DDBJ databases">
        <authorList>
            <person name="Corre E."/>
            <person name="Pelletier E."/>
            <person name="Niang G."/>
            <person name="Scheremetjew M."/>
            <person name="Finn R."/>
            <person name="Kale V."/>
            <person name="Holt S."/>
            <person name="Cochrane G."/>
            <person name="Meng A."/>
            <person name="Brown T."/>
            <person name="Cohen L."/>
        </authorList>
    </citation>
    <scope>NUCLEOTIDE SEQUENCE</scope>
</reference>
<dbReference type="PANTHER" id="PTHR42715">
    <property type="entry name" value="BETA-GLUCOSIDASE"/>
    <property type="match status" value="1"/>
</dbReference>
<organism evidence="9">
    <name type="scientific">Noctiluca scintillans</name>
    <name type="common">Sea sparkle</name>
    <name type="synonym">Red tide dinoflagellate</name>
    <dbReference type="NCBI Taxonomy" id="2966"/>
    <lineage>
        <taxon>Eukaryota</taxon>
        <taxon>Sar</taxon>
        <taxon>Alveolata</taxon>
        <taxon>Dinophyceae</taxon>
        <taxon>Noctilucales</taxon>
        <taxon>Noctilucaceae</taxon>
        <taxon>Noctiluca</taxon>
    </lineage>
</organism>
<dbReference type="EMBL" id="HBFQ01000337">
    <property type="protein sequence ID" value="CAD8825869.1"/>
    <property type="molecule type" value="Transcribed_RNA"/>
</dbReference>
<sequence length="824" mass="89291">MADLELTNVVGNNVCAAEVDDVLRRLAAACAPRSNATADVEPSNVVGNETNAVADEVDDVLQKLTPDEKVSLLSGAGMWESGGVQRHGIEPLRMTDGPHGARGMCTDGLPGSRLVPCSLALGATFDDELVEQVGELLGRECARVGADMLLGPCLNLQRYPWSGRHFECFSEDPHLTARMGVAYIRGVQRHVLACPKHFACNDQETDRGTMNSVVDERTLREVYLAPFEAAVVEGGAMGMMCGYNRLNGSFCTESDLLLQRLLRDEWHFEGLVMSDWWGNKSQAASLSAGLNLEMPGIEPRHFGGYLREAVDAGRISTHLLDERCRQVLHTLSRRRKHSRLEINVRSLEDEALLERAAAQSFVLLRNKGDVLPLNAAKLKKLAVIGPNAAHTVLQGGGSSRVRPQRSPSILEALRAEFEGSGMELVHEVGAQWEYLPKSMHSLEVGGLMAMGRCDEQGQPLAKRFNLLPSASAFNDWFLNLSSWFSRKDWFRHWCLPVLACFGLRQSTPTEAAKKAKAAGRPPPRGLTDRGLPVAGDEELLKAAELVSADCDATVLVVGTHGWWELEGVDQPHMRLLGHQDTLIERVAAAAKGPVVVVMNVGSPKTMPWLDKVSAVIVVHFGGERIAPAVVSTIFGSTSPGGRLPTSWPRDEADVPAKAAALLKGVDWVPGDEIYAEELFVGYRGYSAPFSTGKPLFPFGFGLSYTQFKWDSFKLRVSAGCTAPDGPSVVLQLNVWNEGTKAGSDVIQVYVVSSTGPRALRAFQRSAVLEPGTSQMLTLELGSRALGASADPALGWQKPIVGSTVTIEVGASATDVRFSEHVLLR</sequence>
<dbReference type="InterPro" id="IPR002772">
    <property type="entry name" value="Glyco_hydro_3_C"/>
</dbReference>